<dbReference type="SFLD" id="SFLDG01067">
    <property type="entry name" value="SPASM/twitch_domain_containing"/>
    <property type="match status" value="1"/>
</dbReference>
<dbReference type="STRING" id="1188252.A1QC_10560"/>
<dbReference type="GO" id="GO:0051536">
    <property type="term" value="F:iron-sulfur cluster binding"/>
    <property type="evidence" value="ECO:0007669"/>
    <property type="project" value="UniProtKB-KW"/>
</dbReference>
<proteinExistence type="predicted"/>
<dbReference type="InterPro" id="IPR050377">
    <property type="entry name" value="Radical_SAM_PqqE_MftC-like"/>
</dbReference>
<comment type="caution">
    <text evidence="7">The sequence shown here is derived from an EMBL/GenBank/DDBJ whole genome shotgun (WGS) entry which is preliminary data.</text>
</comment>
<evidence type="ECO:0000256" key="2">
    <source>
        <dbReference type="ARBA" id="ARBA00022691"/>
    </source>
</evidence>
<evidence type="ECO:0000256" key="4">
    <source>
        <dbReference type="ARBA" id="ARBA00023004"/>
    </source>
</evidence>
<dbReference type="EMBL" id="AJYK02000079">
    <property type="protein sequence ID" value="OEF24249.1"/>
    <property type="molecule type" value="Genomic_DNA"/>
</dbReference>
<keyword evidence="8" id="KW-1185">Reference proteome</keyword>
<evidence type="ECO:0000256" key="3">
    <source>
        <dbReference type="ARBA" id="ARBA00022723"/>
    </source>
</evidence>
<dbReference type="GO" id="GO:0003824">
    <property type="term" value="F:catalytic activity"/>
    <property type="evidence" value="ECO:0007669"/>
    <property type="project" value="InterPro"/>
</dbReference>
<dbReference type="Proteomes" id="UP000094070">
    <property type="component" value="Unassembled WGS sequence"/>
</dbReference>
<dbReference type="SUPFAM" id="SSF102114">
    <property type="entry name" value="Radical SAM enzymes"/>
    <property type="match status" value="1"/>
</dbReference>
<keyword evidence="2" id="KW-0949">S-adenosyl-L-methionine</keyword>
<dbReference type="OrthoDB" id="9782387at2"/>
<dbReference type="InterPro" id="IPR007197">
    <property type="entry name" value="rSAM"/>
</dbReference>
<dbReference type="AlphaFoldDB" id="A0A1E5E119"/>
<comment type="cofactor">
    <cofactor evidence="1">
        <name>[4Fe-4S] cluster</name>
        <dbReference type="ChEBI" id="CHEBI:49883"/>
    </cofactor>
</comment>
<gene>
    <name evidence="7" type="ORF">A1QC_10560</name>
</gene>
<evidence type="ECO:0000313" key="7">
    <source>
        <dbReference type="EMBL" id="OEF24249.1"/>
    </source>
</evidence>
<dbReference type="PANTHER" id="PTHR11228">
    <property type="entry name" value="RADICAL SAM DOMAIN PROTEIN"/>
    <property type="match status" value="1"/>
</dbReference>
<dbReference type="Pfam" id="PF04055">
    <property type="entry name" value="Radical_SAM"/>
    <property type="match status" value="1"/>
</dbReference>
<keyword evidence="3" id="KW-0479">Metal-binding</keyword>
<dbReference type="PANTHER" id="PTHR11228:SF7">
    <property type="entry name" value="PQQA PEPTIDE CYCLASE"/>
    <property type="match status" value="1"/>
</dbReference>
<protein>
    <submittedName>
        <fullName evidence="7">Radical SAM protein</fullName>
    </submittedName>
</protein>
<keyword evidence="5" id="KW-0411">Iron-sulfur</keyword>
<dbReference type="GO" id="GO:0046872">
    <property type="term" value="F:metal ion binding"/>
    <property type="evidence" value="ECO:0007669"/>
    <property type="project" value="UniProtKB-KW"/>
</dbReference>
<evidence type="ECO:0000256" key="5">
    <source>
        <dbReference type="ARBA" id="ARBA00023014"/>
    </source>
</evidence>
<name>A0A1E5E119_9VIBR</name>
<dbReference type="PROSITE" id="PS51918">
    <property type="entry name" value="RADICAL_SAM"/>
    <property type="match status" value="1"/>
</dbReference>
<dbReference type="eggNOG" id="COG0535">
    <property type="taxonomic scope" value="Bacteria"/>
</dbReference>
<reference evidence="7 8" key="1">
    <citation type="journal article" date="2012" name="Science">
        <title>Ecological populations of bacteria act as socially cohesive units of antibiotic production and resistance.</title>
        <authorList>
            <person name="Cordero O.X."/>
            <person name="Wildschutte H."/>
            <person name="Kirkup B."/>
            <person name="Proehl S."/>
            <person name="Ngo L."/>
            <person name="Hussain F."/>
            <person name="Le Roux F."/>
            <person name="Mincer T."/>
            <person name="Polz M.F."/>
        </authorList>
    </citation>
    <scope>NUCLEOTIDE SEQUENCE [LARGE SCALE GENOMIC DNA]</scope>
    <source>
        <strain evidence="7 8">1S-45</strain>
    </source>
</reference>
<dbReference type="SFLD" id="SFLDS00029">
    <property type="entry name" value="Radical_SAM"/>
    <property type="match status" value="1"/>
</dbReference>
<evidence type="ECO:0000259" key="6">
    <source>
        <dbReference type="PROSITE" id="PS51918"/>
    </source>
</evidence>
<accession>A0A1E5E119</accession>
<keyword evidence="4" id="KW-0408">Iron</keyword>
<dbReference type="InterPro" id="IPR013785">
    <property type="entry name" value="Aldolase_TIM"/>
</dbReference>
<evidence type="ECO:0000313" key="8">
    <source>
        <dbReference type="Proteomes" id="UP000094070"/>
    </source>
</evidence>
<evidence type="ECO:0000256" key="1">
    <source>
        <dbReference type="ARBA" id="ARBA00001966"/>
    </source>
</evidence>
<feature type="domain" description="Radical SAM core" evidence="6">
    <location>
        <begin position="10"/>
        <end position="214"/>
    </location>
</feature>
<dbReference type="Gene3D" id="3.20.20.70">
    <property type="entry name" value="Aldolase class I"/>
    <property type="match status" value="1"/>
</dbReference>
<dbReference type="InterPro" id="IPR058240">
    <property type="entry name" value="rSAM_sf"/>
</dbReference>
<sequence length="330" mass="37275">MQFFSVSRGSKDSLCVNWAITNSCNYSCSYCHPELNSGSIEPPSYEYAIKFVDRVIASSKVNGTIPNIEFGGGEVTLLNYFGNLARYIYKHNGLVTIVSNGSKRLSWWQDNAKYLTGVSLSYHINDIKNESHFIEVSKILEASKTTRFHVNIMMVPERFDDCLAFANRLKQEVRCSIALQPLFEGFGHGGITKKYPYTSEQEQIMKDFRGRPELKTLPPSMAELEVHYLDGTTQNLSTFDLIANDQTNFVGWDCYAGIDSLVVTFSGDIYRSWCMQDGPIGSIYDENIELPTHPTKCRTKICQCGVDLSAKKVNTRLIANKEKQIEVTQL</sequence>
<dbReference type="CDD" id="cd01335">
    <property type="entry name" value="Radical_SAM"/>
    <property type="match status" value="1"/>
</dbReference>
<organism evidence="7 8">
    <name type="scientific">Vibrio rumoiensis 1S-45</name>
    <dbReference type="NCBI Taxonomy" id="1188252"/>
    <lineage>
        <taxon>Bacteria</taxon>
        <taxon>Pseudomonadati</taxon>
        <taxon>Pseudomonadota</taxon>
        <taxon>Gammaproteobacteria</taxon>
        <taxon>Vibrionales</taxon>
        <taxon>Vibrionaceae</taxon>
        <taxon>Vibrio</taxon>
    </lineage>
</organism>
<dbReference type="RefSeq" id="WP_017026060.1">
    <property type="nucleotide sequence ID" value="NZ_AJYK02000079.1"/>
</dbReference>